<proteinExistence type="inferred from homology"/>
<dbReference type="EnsemblMetazoa" id="SCAU005041-RA">
    <property type="protein sequence ID" value="SCAU005041-PA"/>
    <property type="gene ID" value="SCAU005041"/>
</dbReference>
<dbReference type="AlphaFoldDB" id="A0A1I8P5M2"/>
<evidence type="ECO:0000256" key="6">
    <source>
        <dbReference type="ARBA" id="ARBA00023284"/>
    </source>
</evidence>
<keyword evidence="7" id="KW-0520">NAD</keyword>
<keyword evidence="13" id="KW-1185">Reference proteome</keyword>
<dbReference type="PANTHER" id="PTHR42737">
    <property type="entry name" value="GLUTATHIONE REDUCTASE"/>
    <property type="match status" value="1"/>
</dbReference>
<dbReference type="GO" id="GO:0004362">
    <property type="term" value="F:glutathione-disulfide reductase (NADPH) activity"/>
    <property type="evidence" value="ECO:0007669"/>
    <property type="project" value="TreeGrafter"/>
</dbReference>
<keyword evidence="4 9" id="KW-0560">Oxidoreductase</keyword>
<reference evidence="12" key="1">
    <citation type="submission" date="2020-05" db="UniProtKB">
        <authorList>
            <consortium name="EnsemblMetazoa"/>
        </authorList>
    </citation>
    <scope>IDENTIFICATION</scope>
    <source>
        <strain evidence="12">USDA</strain>
    </source>
</reference>
<comment type="cofactor">
    <cofactor evidence="7">
        <name>FAD</name>
        <dbReference type="ChEBI" id="CHEBI:57692"/>
    </cofactor>
    <text evidence="7">Binds 1 FAD per subunit.</text>
</comment>
<feature type="domain" description="FAD/NAD(P)-binding" evidence="11">
    <location>
        <begin position="8"/>
        <end position="316"/>
    </location>
</feature>
<dbReference type="InterPro" id="IPR023753">
    <property type="entry name" value="FAD/NAD-binding_dom"/>
</dbReference>
<dbReference type="Proteomes" id="UP000095300">
    <property type="component" value="Unassembled WGS sequence"/>
</dbReference>
<sequence>MFQSDSNYDLIVIGGGSGGIACAREANSWGAKTIILDYVEPTPCGYKWGLGGTCVNVGCIPKKQMHRAAILKEDLIDAKFYGWNIMPDNEICLNWATLMEEVQNTIKSSNWTLKVELRLKKIDYMNGKASFVDRNTIKVKLQNGQECLVSGQHIVIATGNRPVYPDIPGAREYGITSDDLFNRSRPPGKTLLVGAGYISMECAGFLSSFGYDVTVMVRDMILRNFDQQMRADNRFMVQYKNSKTNLELTDIFETVIWAIGRKPLLDCLNLTAVGLQVENGFIVVDAKEQTNIPNIYAIGDIAKGRPQLTPVAIAAGKLLAQRLFANNQENMNYQNIPTTLFTPVEYAFVGMTEDFALHKLGNENVEIYHSSFCPMEFQMSEKADDLCYIKIVAKCEGRQEILGLHFFGPNAGEVIQGFAVAMNCGLTVTQLFNTVGVNVTNAQKMTKAFVTKRSALNPVKIFNCD</sequence>
<dbReference type="GO" id="GO:0045454">
    <property type="term" value="P:cell redox homeostasis"/>
    <property type="evidence" value="ECO:0007669"/>
    <property type="project" value="InterPro"/>
</dbReference>
<dbReference type="STRING" id="35570.A0A1I8P5M2"/>
<dbReference type="Gene3D" id="3.50.50.60">
    <property type="entry name" value="FAD/NAD(P)-binding domain"/>
    <property type="match status" value="1"/>
</dbReference>
<keyword evidence="7" id="KW-0547">Nucleotide-binding</keyword>
<dbReference type="InterPro" id="IPR004099">
    <property type="entry name" value="Pyr_nucl-diS_OxRdtase_dimer"/>
</dbReference>
<evidence type="ECO:0008006" key="14">
    <source>
        <dbReference type="Google" id="ProtNLM"/>
    </source>
</evidence>
<evidence type="ECO:0000256" key="2">
    <source>
        <dbReference type="ARBA" id="ARBA00022630"/>
    </source>
</evidence>
<name>A0A1I8P5M2_STOCA</name>
<dbReference type="OrthoDB" id="5956163at2759"/>
<dbReference type="GO" id="GO:0050660">
    <property type="term" value="F:flavin adenine dinucleotide binding"/>
    <property type="evidence" value="ECO:0007669"/>
    <property type="project" value="InterPro"/>
</dbReference>
<dbReference type="Pfam" id="PF07992">
    <property type="entry name" value="Pyr_redox_2"/>
    <property type="match status" value="1"/>
</dbReference>
<dbReference type="SUPFAM" id="SSF55424">
    <property type="entry name" value="FAD/NAD-linked reductases, dimerisation (C-terminal) domain"/>
    <property type="match status" value="1"/>
</dbReference>
<keyword evidence="3 7" id="KW-0274">FAD</keyword>
<evidence type="ECO:0000256" key="3">
    <source>
        <dbReference type="ARBA" id="ARBA00022827"/>
    </source>
</evidence>
<dbReference type="GO" id="GO:0006749">
    <property type="term" value="P:glutathione metabolic process"/>
    <property type="evidence" value="ECO:0007669"/>
    <property type="project" value="TreeGrafter"/>
</dbReference>
<keyword evidence="6 9" id="KW-0676">Redox-active center</keyword>
<feature type="disulfide bond" description="Redox-active" evidence="8">
    <location>
        <begin position="54"/>
        <end position="59"/>
    </location>
</feature>
<dbReference type="InterPro" id="IPR001100">
    <property type="entry name" value="Pyr_nuc-diS_OxRdtase"/>
</dbReference>
<evidence type="ECO:0000259" key="10">
    <source>
        <dbReference type="Pfam" id="PF02852"/>
    </source>
</evidence>
<dbReference type="GO" id="GO:0034599">
    <property type="term" value="P:cellular response to oxidative stress"/>
    <property type="evidence" value="ECO:0007669"/>
    <property type="project" value="TreeGrafter"/>
</dbReference>
<dbReference type="PANTHER" id="PTHR42737:SF7">
    <property type="entry name" value="THIOREDOXIN-DISULFIDE REDUCTASE"/>
    <property type="match status" value="1"/>
</dbReference>
<evidence type="ECO:0000256" key="1">
    <source>
        <dbReference type="ARBA" id="ARBA00007532"/>
    </source>
</evidence>
<dbReference type="PRINTS" id="PR00411">
    <property type="entry name" value="PNDRDTASEI"/>
</dbReference>
<organism evidence="12 13">
    <name type="scientific">Stomoxys calcitrans</name>
    <name type="common">Stable fly</name>
    <name type="synonym">Conops calcitrans</name>
    <dbReference type="NCBI Taxonomy" id="35570"/>
    <lineage>
        <taxon>Eukaryota</taxon>
        <taxon>Metazoa</taxon>
        <taxon>Ecdysozoa</taxon>
        <taxon>Arthropoda</taxon>
        <taxon>Hexapoda</taxon>
        <taxon>Insecta</taxon>
        <taxon>Pterygota</taxon>
        <taxon>Neoptera</taxon>
        <taxon>Endopterygota</taxon>
        <taxon>Diptera</taxon>
        <taxon>Brachycera</taxon>
        <taxon>Muscomorpha</taxon>
        <taxon>Muscoidea</taxon>
        <taxon>Muscidae</taxon>
        <taxon>Stomoxys</taxon>
    </lineage>
</organism>
<dbReference type="InterPro" id="IPR046952">
    <property type="entry name" value="GSHR/TRXR-like"/>
</dbReference>
<evidence type="ECO:0000256" key="4">
    <source>
        <dbReference type="ARBA" id="ARBA00023002"/>
    </source>
</evidence>
<dbReference type="InterPro" id="IPR016156">
    <property type="entry name" value="FAD/NAD-linked_Rdtase_dimer_sf"/>
</dbReference>
<dbReference type="KEGG" id="scac:106091911"/>
<gene>
    <name evidence="12" type="primary">106091911</name>
</gene>
<dbReference type="PROSITE" id="PS00076">
    <property type="entry name" value="PYRIDINE_REDOX_1"/>
    <property type="match status" value="1"/>
</dbReference>
<evidence type="ECO:0000256" key="8">
    <source>
        <dbReference type="PIRSR" id="PIRSR000350-4"/>
    </source>
</evidence>
<keyword evidence="5" id="KW-1015">Disulfide bond</keyword>
<dbReference type="VEuPathDB" id="VectorBase:SCAU005041"/>
<dbReference type="PIRSF" id="PIRSF000350">
    <property type="entry name" value="Mercury_reductase_MerA"/>
    <property type="match status" value="1"/>
</dbReference>
<comment type="similarity">
    <text evidence="1 9">Belongs to the class-I pyridine nucleotide-disulfide oxidoreductase family.</text>
</comment>
<feature type="binding site" evidence="7">
    <location>
        <position position="260"/>
    </location>
    <ligand>
        <name>NAD(+)</name>
        <dbReference type="ChEBI" id="CHEBI:57540"/>
    </ligand>
</feature>
<dbReference type="InterPro" id="IPR036188">
    <property type="entry name" value="FAD/NAD-bd_sf"/>
</dbReference>
<feature type="binding site" evidence="7">
    <location>
        <begin position="194"/>
        <end position="201"/>
    </location>
    <ligand>
        <name>NAD(+)</name>
        <dbReference type="ChEBI" id="CHEBI:57540"/>
    </ligand>
</feature>
<evidence type="ECO:0000256" key="7">
    <source>
        <dbReference type="PIRSR" id="PIRSR000350-3"/>
    </source>
</evidence>
<evidence type="ECO:0000256" key="5">
    <source>
        <dbReference type="ARBA" id="ARBA00023157"/>
    </source>
</evidence>
<evidence type="ECO:0000313" key="12">
    <source>
        <dbReference type="EnsemblMetazoa" id="SCAU005041-PA"/>
    </source>
</evidence>
<protein>
    <recommendedName>
        <fullName evidence="14">FAD/NAD(P)-binding domain-containing protein</fullName>
    </recommendedName>
</protein>
<accession>A0A1I8P5M2</accession>
<dbReference type="Pfam" id="PF02852">
    <property type="entry name" value="Pyr_redox_dim"/>
    <property type="match status" value="1"/>
</dbReference>
<feature type="domain" description="Pyridine nucleotide-disulphide oxidoreductase dimerisation" evidence="10">
    <location>
        <begin position="336"/>
        <end position="447"/>
    </location>
</feature>
<evidence type="ECO:0000313" key="13">
    <source>
        <dbReference type="Proteomes" id="UP000095300"/>
    </source>
</evidence>
<dbReference type="SUPFAM" id="SSF51905">
    <property type="entry name" value="FAD/NAD(P)-binding domain"/>
    <property type="match status" value="1"/>
</dbReference>
<keyword evidence="2 9" id="KW-0285">Flavoprotein</keyword>
<feature type="binding site" evidence="7">
    <location>
        <position position="63"/>
    </location>
    <ligand>
        <name>FAD</name>
        <dbReference type="ChEBI" id="CHEBI:57692"/>
    </ligand>
</feature>
<dbReference type="PRINTS" id="PR00368">
    <property type="entry name" value="FADPNR"/>
</dbReference>
<dbReference type="GO" id="GO:0005739">
    <property type="term" value="C:mitochondrion"/>
    <property type="evidence" value="ECO:0007669"/>
    <property type="project" value="TreeGrafter"/>
</dbReference>
<dbReference type="GO" id="GO:0005829">
    <property type="term" value="C:cytosol"/>
    <property type="evidence" value="ECO:0007669"/>
    <property type="project" value="TreeGrafter"/>
</dbReference>
<evidence type="ECO:0000256" key="9">
    <source>
        <dbReference type="RuleBase" id="RU003691"/>
    </source>
</evidence>
<evidence type="ECO:0000259" key="11">
    <source>
        <dbReference type="Pfam" id="PF07992"/>
    </source>
</evidence>
<dbReference type="InterPro" id="IPR012999">
    <property type="entry name" value="Pyr_OxRdtase_I_AS"/>
</dbReference>
<feature type="binding site" evidence="7">
    <location>
        <position position="300"/>
    </location>
    <ligand>
        <name>FAD</name>
        <dbReference type="ChEBI" id="CHEBI:57692"/>
    </ligand>
</feature>